<evidence type="ECO:0000313" key="13">
    <source>
        <dbReference type="Proteomes" id="UP000199548"/>
    </source>
</evidence>
<dbReference type="InterPro" id="IPR012340">
    <property type="entry name" value="NA-bd_OB-fold"/>
</dbReference>
<dbReference type="NCBIfam" id="TIGR00594">
    <property type="entry name" value="polc"/>
    <property type="match status" value="1"/>
</dbReference>
<dbReference type="Gene3D" id="1.10.150.870">
    <property type="match status" value="1"/>
</dbReference>
<keyword evidence="4" id="KW-0963">Cytoplasm</keyword>
<keyword evidence="8" id="KW-0239">DNA-directed DNA polymerase</keyword>
<dbReference type="EMBL" id="FOQU01000010">
    <property type="protein sequence ID" value="SFJ74180.1"/>
    <property type="molecule type" value="Genomic_DNA"/>
</dbReference>
<feature type="compositionally biased region" description="Gly residues" evidence="10">
    <location>
        <begin position="1115"/>
        <end position="1141"/>
    </location>
</feature>
<dbReference type="Pfam" id="PF17657">
    <property type="entry name" value="DNA_pol3_finger"/>
    <property type="match status" value="1"/>
</dbReference>
<reference evidence="12 13" key="1">
    <citation type="submission" date="2016-10" db="EMBL/GenBank/DDBJ databases">
        <authorList>
            <person name="de Groot N.N."/>
        </authorList>
    </citation>
    <scope>NUCLEOTIDE SEQUENCE [LARGE SCALE GENOMIC DNA]</scope>
    <source>
        <strain evidence="12 13">LMG 23650</strain>
    </source>
</reference>
<dbReference type="InterPro" id="IPR040982">
    <property type="entry name" value="DNA_pol3_finger"/>
</dbReference>
<accession>A0A1I3TU87</accession>
<evidence type="ECO:0000256" key="2">
    <source>
        <dbReference type="ARBA" id="ARBA00012417"/>
    </source>
</evidence>
<evidence type="ECO:0000256" key="8">
    <source>
        <dbReference type="ARBA" id="ARBA00022932"/>
    </source>
</evidence>
<keyword evidence="6" id="KW-0548">Nucleotidyltransferase</keyword>
<name>A0A1I3TU87_9BURK</name>
<sequence>MTPMSDPRFVHLRVHSEFSIADGIVRLDDIVAAAAKDGQGALALTDLGNAFGLVRFYQEARGKGVKPIAGCDVWITNPDDRDKPSRLLLLVKNQRGYLNLCELLTKAWLTNQYRGRAEVEAGWLESGMGEGLLALSGAQYGDVGLAFAAGNTEAAKRNAQHWAKVFAGGFYIELQRCGQPGSEAYVQQAVALAVALKLPVVATHPLQYMTSDDFTAHEARVCISEGDMLANPRRQRRFTTEQYFRSQDDMTALFADLPSALANTVEIAKRCNLTLELGKPKLPLFPTPDGMSLDDYLVQLSKDGLETRLQQLFPDAAEREQKRDTYYKRLDFECGTIIKMGFPGYFLIVADFINWAKNNGVPVGPGRGSGAGSLVAYALGVTDLDPLRYNLLFERFLNPERVSMPDFDIDFCQHGRDRVIQYVKEKYGADAVSQIATFGTMAAKAAVRDVGRVLDLGYNFTDGIAKLIPFKPGKHVTIADAMKEEPLLQERFDNEDEVRQLLELAQRVEGITRNVGMHAGGVLIAPGKLTDFCPLYTQGDEGGVVSQYDKDDVEAVGLVKFDFLGLTTLTILDWAERYIRRLDPSKADWSLAQVPLDDPASFSILKKANTVAVFQLESRGMQGMLKDAQPDRFEDIIALVALYRPGPMDLIPSFCARKHGREVVDYPDPRVETVLKETYGIMVYQEQVMQMAQIIGGYSLGGADLLRRAMGKKKPEEMAKHRELFREGAATNGLTGEKADEIFDLMEKFAGYGFNKSHAAAYALLAYHTAWLKAHHPAEFMAANMSLAMDDTDKVKILFEDCRTNGMAVLPPDINQSAYRFEPVAEPGGKRSKTIRYGLGAVKGSGQSAIEEILRAREDGPFIDLFDFCNRIDRRIVNRRTVEALIRAGAFDTLHDNRAQLIASVSLAMEAADQASANAMQAGLFDMGDAPSQGHELIDEPAWPEKRKLQEEKGALGFYLSGHLFDAYREEVRRFVRLKLSELKEGREKLVAGVIASLRTQMTQRGKMLIALLDDGTGQCEVTVFNEQFEANKQLFKEDELLVVQGQARNDAFTGGIRFTVDTVMDLERARSRYARAVKVQMNGNADAGALRRVLEAYCAGPDQVLAAPAPSASRGGGNGNGRSGGYGGGGGYGGNDGGGRQRAPVQIPGGLAVQIVYRSEHAEGEVRLGDAWRVKPTDELLSALRGEFAGSSIEIVY</sequence>
<keyword evidence="13" id="KW-1185">Reference proteome</keyword>
<dbReference type="GO" id="GO:0005737">
    <property type="term" value="C:cytoplasm"/>
    <property type="evidence" value="ECO:0007669"/>
    <property type="project" value="UniProtKB-SubCell"/>
</dbReference>
<dbReference type="CDD" id="cd07433">
    <property type="entry name" value="PHP_PolIIIA_DnaE1"/>
    <property type="match status" value="1"/>
</dbReference>
<dbReference type="InterPro" id="IPR011708">
    <property type="entry name" value="DNA_pol3_alpha_NTPase_dom"/>
</dbReference>
<dbReference type="GO" id="GO:0008408">
    <property type="term" value="F:3'-5' exonuclease activity"/>
    <property type="evidence" value="ECO:0007669"/>
    <property type="project" value="InterPro"/>
</dbReference>
<dbReference type="InterPro" id="IPR004013">
    <property type="entry name" value="PHP_dom"/>
</dbReference>
<dbReference type="GO" id="GO:0006260">
    <property type="term" value="P:DNA replication"/>
    <property type="evidence" value="ECO:0007669"/>
    <property type="project" value="UniProtKB-KW"/>
</dbReference>
<dbReference type="InterPro" id="IPR029460">
    <property type="entry name" value="DNAPol_HHH"/>
</dbReference>
<feature type="region of interest" description="Disordered" evidence="10">
    <location>
        <begin position="1109"/>
        <end position="1145"/>
    </location>
</feature>
<dbReference type="STRING" id="420953.SAMN05192543_110125"/>
<dbReference type="SMART" id="SM00481">
    <property type="entry name" value="POLIIIAc"/>
    <property type="match status" value="1"/>
</dbReference>
<dbReference type="GO" id="GO:0003887">
    <property type="term" value="F:DNA-directed DNA polymerase activity"/>
    <property type="evidence" value="ECO:0007669"/>
    <property type="project" value="UniProtKB-KW"/>
</dbReference>
<evidence type="ECO:0000259" key="11">
    <source>
        <dbReference type="SMART" id="SM00481"/>
    </source>
</evidence>
<comment type="subcellular location">
    <subcellularLocation>
        <location evidence="1">Cytoplasm</location>
    </subcellularLocation>
</comment>
<dbReference type="PANTHER" id="PTHR32294">
    <property type="entry name" value="DNA POLYMERASE III SUBUNIT ALPHA"/>
    <property type="match status" value="1"/>
</dbReference>
<dbReference type="InterPro" id="IPR004365">
    <property type="entry name" value="NA-bd_OB_tRNA"/>
</dbReference>
<proteinExistence type="predicted"/>
<dbReference type="RefSeq" id="WP_091018471.1">
    <property type="nucleotide sequence ID" value="NZ_CP041745.1"/>
</dbReference>
<dbReference type="Gene3D" id="3.20.20.140">
    <property type="entry name" value="Metal-dependent hydrolases"/>
    <property type="match status" value="1"/>
</dbReference>
<dbReference type="PANTHER" id="PTHR32294:SF0">
    <property type="entry name" value="DNA POLYMERASE III SUBUNIT ALPHA"/>
    <property type="match status" value="1"/>
</dbReference>
<dbReference type="Pfam" id="PF02811">
    <property type="entry name" value="PHP"/>
    <property type="match status" value="1"/>
</dbReference>
<evidence type="ECO:0000256" key="7">
    <source>
        <dbReference type="ARBA" id="ARBA00022705"/>
    </source>
</evidence>
<keyword evidence="5" id="KW-0808">Transferase</keyword>
<dbReference type="Pfam" id="PF20914">
    <property type="entry name" value="DNA_pol_IIIA_C"/>
    <property type="match status" value="1"/>
</dbReference>
<dbReference type="Gene3D" id="1.10.10.1600">
    <property type="entry name" value="Bacterial DNA polymerase III alpha subunit, thumb domain"/>
    <property type="match status" value="1"/>
</dbReference>
<evidence type="ECO:0000256" key="6">
    <source>
        <dbReference type="ARBA" id="ARBA00022695"/>
    </source>
</evidence>
<dbReference type="EC" id="2.7.7.7" evidence="2"/>
<evidence type="ECO:0000256" key="10">
    <source>
        <dbReference type="SAM" id="MobiDB-lite"/>
    </source>
</evidence>
<protein>
    <recommendedName>
        <fullName evidence="3">DNA polymerase III subunit alpha</fullName>
        <ecNumber evidence="2">2.7.7.7</ecNumber>
    </recommendedName>
</protein>
<dbReference type="InterPro" id="IPR003141">
    <property type="entry name" value="Pol/His_phosphatase_N"/>
</dbReference>
<dbReference type="InterPro" id="IPR048472">
    <property type="entry name" value="DNA_pol_IIIA_C"/>
</dbReference>
<dbReference type="Pfam" id="PF14579">
    <property type="entry name" value="HHH_6"/>
    <property type="match status" value="1"/>
</dbReference>
<dbReference type="Pfam" id="PF07733">
    <property type="entry name" value="DNA_pol3_alpha"/>
    <property type="match status" value="1"/>
</dbReference>
<dbReference type="AlphaFoldDB" id="A0A1I3TU87"/>
<dbReference type="InterPro" id="IPR004805">
    <property type="entry name" value="DnaE2/DnaE/PolC"/>
</dbReference>
<evidence type="ECO:0000256" key="9">
    <source>
        <dbReference type="ARBA" id="ARBA00049244"/>
    </source>
</evidence>
<evidence type="ECO:0000313" key="12">
    <source>
        <dbReference type="EMBL" id="SFJ74180.1"/>
    </source>
</evidence>
<dbReference type="Pfam" id="PF01336">
    <property type="entry name" value="tRNA_anti-codon"/>
    <property type="match status" value="1"/>
</dbReference>
<dbReference type="InterPro" id="IPR041931">
    <property type="entry name" value="DNA_pol3_alpha_thumb_dom"/>
</dbReference>
<evidence type="ECO:0000256" key="1">
    <source>
        <dbReference type="ARBA" id="ARBA00004496"/>
    </source>
</evidence>
<comment type="catalytic activity">
    <reaction evidence="9">
        <text>DNA(n) + a 2'-deoxyribonucleoside 5'-triphosphate = DNA(n+1) + diphosphate</text>
        <dbReference type="Rhea" id="RHEA:22508"/>
        <dbReference type="Rhea" id="RHEA-COMP:17339"/>
        <dbReference type="Rhea" id="RHEA-COMP:17340"/>
        <dbReference type="ChEBI" id="CHEBI:33019"/>
        <dbReference type="ChEBI" id="CHEBI:61560"/>
        <dbReference type="ChEBI" id="CHEBI:173112"/>
        <dbReference type="EC" id="2.7.7.7"/>
    </reaction>
</comment>
<evidence type="ECO:0000256" key="4">
    <source>
        <dbReference type="ARBA" id="ARBA00022490"/>
    </source>
</evidence>
<dbReference type="InterPro" id="IPR016195">
    <property type="entry name" value="Pol/histidinol_Pase-like"/>
</dbReference>
<dbReference type="Gene3D" id="2.40.50.140">
    <property type="entry name" value="Nucleic acid-binding proteins"/>
    <property type="match status" value="1"/>
</dbReference>
<keyword evidence="7" id="KW-0235">DNA replication</keyword>
<dbReference type="CDD" id="cd04485">
    <property type="entry name" value="DnaE_OBF"/>
    <property type="match status" value="1"/>
</dbReference>
<dbReference type="Proteomes" id="UP000199548">
    <property type="component" value="Unassembled WGS sequence"/>
</dbReference>
<dbReference type="InterPro" id="IPR049821">
    <property type="entry name" value="PolIIIA_DnaE1_PHP"/>
</dbReference>
<evidence type="ECO:0000256" key="5">
    <source>
        <dbReference type="ARBA" id="ARBA00022679"/>
    </source>
</evidence>
<dbReference type="NCBIfam" id="NF004226">
    <property type="entry name" value="PRK05673.1"/>
    <property type="match status" value="1"/>
</dbReference>
<dbReference type="SUPFAM" id="SSF89550">
    <property type="entry name" value="PHP domain-like"/>
    <property type="match status" value="1"/>
</dbReference>
<evidence type="ECO:0000256" key="3">
    <source>
        <dbReference type="ARBA" id="ARBA00019114"/>
    </source>
</evidence>
<organism evidence="12 13">
    <name type="scientific">Paraburkholderia megapolitana</name>
    <dbReference type="NCBI Taxonomy" id="420953"/>
    <lineage>
        <taxon>Bacteria</taxon>
        <taxon>Pseudomonadati</taxon>
        <taxon>Pseudomonadota</taxon>
        <taxon>Betaproteobacteria</taxon>
        <taxon>Burkholderiales</taxon>
        <taxon>Burkholderiaceae</taxon>
        <taxon>Paraburkholderia</taxon>
    </lineage>
</organism>
<gene>
    <name evidence="12" type="ORF">SAMN05192543_110125</name>
</gene>
<dbReference type="OrthoDB" id="9803237at2"/>
<dbReference type="GO" id="GO:0003676">
    <property type="term" value="F:nucleic acid binding"/>
    <property type="evidence" value="ECO:0007669"/>
    <property type="project" value="InterPro"/>
</dbReference>
<feature type="domain" description="Polymerase/histidinol phosphatase N-terminal" evidence="11">
    <location>
        <begin position="10"/>
        <end position="77"/>
    </location>
</feature>